<feature type="signal peptide" evidence="2">
    <location>
        <begin position="1"/>
        <end position="22"/>
    </location>
</feature>
<accession>A0ABV9WIK5</accession>
<feature type="chain" id="PRO_5047225267" evidence="2">
    <location>
        <begin position="23"/>
        <end position="304"/>
    </location>
</feature>
<feature type="region of interest" description="Disordered" evidence="1">
    <location>
        <begin position="30"/>
        <end position="54"/>
    </location>
</feature>
<comment type="caution">
    <text evidence="3">The sequence shown here is derived from an EMBL/GenBank/DDBJ whole genome shotgun (WGS) entry which is preliminary data.</text>
</comment>
<evidence type="ECO:0000256" key="2">
    <source>
        <dbReference type="SAM" id="SignalP"/>
    </source>
</evidence>
<dbReference type="Proteomes" id="UP001595912">
    <property type="component" value="Unassembled WGS sequence"/>
</dbReference>
<name>A0ABV9WIK5_9ACTN</name>
<keyword evidence="4" id="KW-1185">Reference proteome</keyword>
<evidence type="ECO:0000313" key="3">
    <source>
        <dbReference type="EMBL" id="MFC5007074.1"/>
    </source>
</evidence>
<gene>
    <name evidence="3" type="ORF">ACFPIJ_55875</name>
</gene>
<organism evidence="3 4">
    <name type="scientific">Dactylosporangium cerinum</name>
    <dbReference type="NCBI Taxonomy" id="1434730"/>
    <lineage>
        <taxon>Bacteria</taxon>
        <taxon>Bacillati</taxon>
        <taxon>Actinomycetota</taxon>
        <taxon>Actinomycetes</taxon>
        <taxon>Micromonosporales</taxon>
        <taxon>Micromonosporaceae</taxon>
        <taxon>Dactylosporangium</taxon>
    </lineage>
</organism>
<evidence type="ECO:0000256" key="1">
    <source>
        <dbReference type="SAM" id="MobiDB-lite"/>
    </source>
</evidence>
<sequence length="304" mass="30870">MTNTLTRLAAAAGVGLMLVAVAGVTADQTTGAGSPPLPAGRGTTPSALTAPAGGTPQGGLLEIAQHAQPAASDHQAGAASCIRLVRWDRTPGRRVIETTSSRQVNPDGSGLLWQQRGSDPDAVPTVTQYAAGSLYGPVGESIPADPVRLADVVAAVAPAGSGPTAVVAVLLDLASVRTLDLAQRAAVVRVLAMLPGVTFPGQSPRHDSGVFEFEFSDGGGDPISVDIDPDTAEILGYQVGGRTALQSSTTTLIRRRARCACPSPPGTLFLAAALRTDLPPLAGCTVRPGVVLFHPADLSQGSQR</sequence>
<dbReference type="RefSeq" id="WP_380127724.1">
    <property type="nucleotide sequence ID" value="NZ_JBHSIU010000111.1"/>
</dbReference>
<proteinExistence type="predicted"/>
<dbReference type="EMBL" id="JBHSIU010000111">
    <property type="protein sequence ID" value="MFC5007074.1"/>
    <property type="molecule type" value="Genomic_DNA"/>
</dbReference>
<reference evidence="4" key="1">
    <citation type="journal article" date="2019" name="Int. J. Syst. Evol. Microbiol.">
        <title>The Global Catalogue of Microorganisms (GCM) 10K type strain sequencing project: providing services to taxonomists for standard genome sequencing and annotation.</title>
        <authorList>
            <consortium name="The Broad Institute Genomics Platform"/>
            <consortium name="The Broad Institute Genome Sequencing Center for Infectious Disease"/>
            <person name="Wu L."/>
            <person name="Ma J."/>
        </authorList>
    </citation>
    <scope>NUCLEOTIDE SEQUENCE [LARGE SCALE GENOMIC DNA]</scope>
    <source>
        <strain evidence="4">CGMCC 4.7152</strain>
    </source>
</reference>
<keyword evidence="2" id="KW-0732">Signal</keyword>
<protein>
    <submittedName>
        <fullName evidence="3">Uncharacterized protein</fullName>
    </submittedName>
</protein>
<evidence type="ECO:0000313" key="4">
    <source>
        <dbReference type="Proteomes" id="UP001595912"/>
    </source>
</evidence>